<keyword evidence="3" id="KW-1185">Reference proteome</keyword>
<evidence type="ECO:0000313" key="3">
    <source>
        <dbReference type="Proteomes" id="UP000821866"/>
    </source>
</evidence>
<sequence>MPADVPLGNYFAIDSSVVVAGTVTDSDIVAEVWDDEGESADEELQPKLRAETTLWGIGASIPAALFYSCHGKRSRCLEGCRDSLFKELDNGNLSDVEGECDESGGSDDERDDALGAPAESESDSSEVDSEDVSIPATASGWARKPFKVPETQFKGGAHEDFDVVGDIPSPFG</sequence>
<protein>
    <submittedName>
        <fullName evidence="2">Uncharacterized protein</fullName>
    </submittedName>
</protein>
<dbReference type="Proteomes" id="UP000821866">
    <property type="component" value="Chromosome 7"/>
</dbReference>
<proteinExistence type="predicted"/>
<feature type="region of interest" description="Disordered" evidence="1">
    <location>
        <begin position="91"/>
        <end position="172"/>
    </location>
</feature>
<comment type="caution">
    <text evidence="2">The sequence shown here is derived from an EMBL/GenBank/DDBJ whole genome shotgun (WGS) entry which is preliminary data.</text>
</comment>
<feature type="compositionally biased region" description="Acidic residues" evidence="1">
    <location>
        <begin position="120"/>
        <end position="131"/>
    </location>
</feature>
<reference evidence="2" key="1">
    <citation type="journal article" date="2020" name="Cell">
        <title>Large-Scale Comparative Analyses of Tick Genomes Elucidate Their Genetic Diversity and Vector Capacities.</title>
        <authorList>
            <consortium name="Tick Genome and Microbiome Consortium (TIGMIC)"/>
            <person name="Jia N."/>
            <person name="Wang J."/>
            <person name="Shi W."/>
            <person name="Du L."/>
            <person name="Sun Y."/>
            <person name="Zhan W."/>
            <person name="Jiang J.F."/>
            <person name="Wang Q."/>
            <person name="Zhang B."/>
            <person name="Ji P."/>
            <person name="Bell-Sakyi L."/>
            <person name="Cui X.M."/>
            <person name="Yuan T.T."/>
            <person name="Jiang B.G."/>
            <person name="Yang W.F."/>
            <person name="Lam T.T."/>
            <person name="Chang Q.C."/>
            <person name="Ding S.J."/>
            <person name="Wang X.J."/>
            <person name="Zhu J.G."/>
            <person name="Ruan X.D."/>
            <person name="Zhao L."/>
            <person name="Wei J.T."/>
            <person name="Ye R.Z."/>
            <person name="Que T.C."/>
            <person name="Du C.H."/>
            <person name="Zhou Y.H."/>
            <person name="Cheng J.X."/>
            <person name="Dai P.F."/>
            <person name="Guo W.B."/>
            <person name="Han X.H."/>
            <person name="Huang E.J."/>
            <person name="Li L.F."/>
            <person name="Wei W."/>
            <person name="Gao Y.C."/>
            <person name="Liu J.Z."/>
            <person name="Shao H.Z."/>
            <person name="Wang X."/>
            <person name="Wang C.C."/>
            <person name="Yang T.C."/>
            <person name="Huo Q.B."/>
            <person name="Li W."/>
            <person name="Chen H.Y."/>
            <person name="Chen S.E."/>
            <person name="Zhou L.G."/>
            <person name="Ni X.B."/>
            <person name="Tian J.H."/>
            <person name="Sheng Y."/>
            <person name="Liu T."/>
            <person name="Pan Y.S."/>
            <person name="Xia L.Y."/>
            <person name="Li J."/>
            <person name="Zhao F."/>
            <person name="Cao W.C."/>
        </authorList>
    </citation>
    <scope>NUCLEOTIDE SEQUENCE</scope>
    <source>
        <strain evidence="2">Rmic-2018</strain>
    </source>
</reference>
<gene>
    <name evidence="2" type="ORF">HPB51_007970</name>
</gene>
<accession>A0A9J6DFT4</accession>
<evidence type="ECO:0000256" key="1">
    <source>
        <dbReference type="SAM" id="MobiDB-lite"/>
    </source>
</evidence>
<dbReference type="EMBL" id="JABSTU010000009">
    <property type="protein sequence ID" value="KAH8020874.1"/>
    <property type="molecule type" value="Genomic_DNA"/>
</dbReference>
<reference evidence="2" key="2">
    <citation type="submission" date="2021-09" db="EMBL/GenBank/DDBJ databases">
        <authorList>
            <person name="Jia N."/>
            <person name="Wang J."/>
            <person name="Shi W."/>
            <person name="Du L."/>
            <person name="Sun Y."/>
            <person name="Zhan W."/>
            <person name="Jiang J."/>
            <person name="Wang Q."/>
            <person name="Zhang B."/>
            <person name="Ji P."/>
            <person name="Sakyi L.B."/>
            <person name="Cui X."/>
            <person name="Yuan T."/>
            <person name="Jiang B."/>
            <person name="Yang W."/>
            <person name="Lam T.T.-Y."/>
            <person name="Chang Q."/>
            <person name="Ding S."/>
            <person name="Wang X."/>
            <person name="Zhu J."/>
            <person name="Ruan X."/>
            <person name="Zhao L."/>
            <person name="Wei J."/>
            <person name="Que T."/>
            <person name="Du C."/>
            <person name="Cheng J."/>
            <person name="Dai P."/>
            <person name="Han X."/>
            <person name="Huang E."/>
            <person name="Gao Y."/>
            <person name="Liu J."/>
            <person name="Shao H."/>
            <person name="Ye R."/>
            <person name="Li L."/>
            <person name="Wei W."/>
            <person name="Wang X."/>
            <person name="Wang C."/>
            <person name="Huo Q."/>
            <person name="Li W."/>
            <person name="Guo W."/>
            <person name="Chen H."/>
            <person name="Chen S."/>
            <person name="Zhou L."/>
            <person name="Zhou L."/>
            <person name="Ni X."/>
            <person name="Tian J."/>
            <person name="Zhou Y."/>
            <person name="Sheng Y."/>
            <person name="Liu T."/>
            <person name="Pan Y."/>
            <person name="Xia L."/>
            <person name="Li J."/>
            <person name="Zhao F."/>
            <person name="Cao W."/>
        </authorList>
    </citation>
    <scope>NUCLEOTIDE SEQUENCE</scope>
    <source>
        <strain evidence="2">Rmic-2018</strain>
        <tissue evidence="2">Larvae</tissue>
    </source>
</reference>
<feature type="compositionally biased region" description="Acidic residues" evidence="1">
    <location>
        <begin position="96"/>
        <end position="111"/>
    </location>
</feature>
<name>A0A9J6DFT4_RHIMP</name>
<evidence type="ECO:0000313" key="2">
    <source>
        <dbReference type="EMBL" id="KAH8020874.1"/>
    </source>
</evidence>
<organism evidence="2 3">
    <name type="scientific">Rhipicephalus microplus</name>
    <name type="common">Cattle tick</name>
    <name type="synonym">Boophilus microplus</name>
    <dbReference type="NCBI Taxonomy" id="6941"/>
    <lineage>
        <taxon>Eukaryota</taxon>
        <taxon>Metazoa</taxon>
        <taxon>Ecdysozoa</taxon>
        <taxon>Arthropoda</taxon>
        <taxon>Chelicerata</taxon>
        <taxon>Arachnida</taxon>
        <taxon>Acari</taxon>
        <taxon>Parasitiformes</taxon>
        <taxon>Ixodida</taxon>
        <taxon>Ixodoidea</taxon>
        <taxon>Ixodidae</taxon>
        <taxon>Rhipicephalinae</taxon>
        <taxon>Rhipicephalus</taxon>
        <taxon>Boophilus</taxon>
    </lineage>
</organism>
<dbReference type="AlphaFoldDB" id="A0A9J6DFT4"/>